<feature type="compositionally biased region" description="Basic and acidic residues" evidence="1">
    <location>
        <begin position="143"/>
        <end position="162"/>
    </location>
</feature>
<reference evidence="3" key="1">
    <citation type="submission" date="2020-07" db="EMBL/GenBank/DDBJ databases">
        <authorList>
            <person name="Lin J."/>
        </authorList>
    </citation>
    <scope>NUCLEOTIDE SEQUENCE</scope>
</reference>
<feature type="region of interest" description="Disordered" evidence="1">
    <location>
        <begin position="140"/>
        <end position="239"/>
    </location>
</feature>
<dbReference type="InterPro" id="IPR032739">
    <property type="entry name" value="MRNIP"/>
</dbReference>
<dbReference type="PANTHER" id="PTHR15863:SF2">
    <property type="entry name" value="MRN COMPLEX-INTERACTING PROTEIN"/>
    <property type="match status" value="1"/>
</dbReference>
<dbReference type="GO" id="GO:0005634">
    <property type="term" value="C:nucleus"/>
    <property type="evidence" value="ECO:0007669"/>
    <property type="project" value="TreeGrafter"/>
</dbReference>
<feature type="compositionally biased region" description="Basic and acidic residues" evidence="1">
    <location>
        <begin position="179"/>
        <end position="191"/>
    </location>
</feature>
<organism evidence="3">
    <name type="scientific">Ananas comosus var. bracteatus</name>
    <name type="common">red pineapple</name>
    <dbReference type="NCBI Taxonomy" id="296719"/>
    <lineage>
        <taxon>Eukaryota</taxon>
        <taxon>Viridiplantae</taxon>
        <taxon>Streptophyta</taxon>
        <taxon>Embryophyta</taxon>
        <taxon>Tracheophyta</taxon>
        <taxon>Spermatophyta</taxon>
        <taxon>Magnoliopsida</taxon>
        <taxon>Liliopsida</taxon>
        <taxon>Poales</taxon>
        <taxon>Bromeliaceae</taxon>
        <taxon>Bromelioideae</taxon>
        <taxon>Ananas</taxon>
    </lineage>
</organism>
<proteinExistence type="predicted"/>
<accession>A0A6V7PSW4</accession>
<sequence>MSTLFIALQCIQCSTMQVKQQKKSRGNSNKWVCAVCNLRQSVRRVHARGPIARDLRGFVQEFNLSRAVHGSDGSDPIPILRSSGSLAPDGFGERHKRRMDWSEYLDPMRKKRKKQEAAAMEVLAVAMDLAPQNFENLSQKRIKQTESFKPDFSKRKRSEEKGSFPGQNSSHPSGMGPKKTLETKVRSKWSEYLEEEDTGETFGREVCAEQSSRTYELRGGKESQLSDSLVADEIHPDFK</sequence>
<dbReference type="InterPro" id="IPR049472">
    <property type="entry name" value="MRNIP_N"/>
</dbReference>
<evidence type="ECO:0000259" key="2">
    <source>
        <dbReference type="Pfam" id="PF15749"/>
    </source>
</evidence>
<evidence type="ECO:0000313" key="3">
    <source>
        <dbReference type="EMBL" id="CAD1833919.1"/>
    </source>
</evidence>
<dbReference type="GO" id="GO:0007095">
    <property type="term" value="P:mitotic G2 DNA damage checkpoint signaling"/>
    <property type="evidence" value="ECO:0007669"/>
    <property type="project" value="TreeGrafter"/>
</dbReference>
<gene>
    <name evidence="3" type="ORF">CB5_LOCUS17130</name>
</gene>
<evidence type="ECO:0000256" key="1">
    <source>
        <dbReference type="SAM" id="MobiDB-lite"/>
    </source>
</evidence>
<dbReference type="AlphaFoldDB" id="A0A6V7PSW4"/>
<dbReference type="GO" id="GO:0003682">
    <property type="term" value="F:chromatin binding"/>
    <property type="evidence" value="ECO:0007669"/>
    <property type="project" value="TreeGrafter"/>
</dbReference>
<name>A0A6V7PSW4_ANACO</name>
<dbReference type="PANTHER" id="PTHR15863">
    <property type="entry name" value="MRN COMPLEX-INTERACTING PROTEIN"/>
    <property type="match status" value="1"/>
</dbReference>
<dbReference type="EMBL" id="LR862152">
    <property type="protein sequence ID" value="CAD1833919.1"/>
    <property type="molecule type" value="Genomic_DNA"/>
</dbReference>
<dbReference type="Pfam" id="PF15749">
    <property type="entry name" value="MRNIP"/>
    <property type="match status" value="1"/>
</dbReference>
<feature type="domain" description="MRN complex-interacting protein N-terminal" evidence="2">
    <location>
        <begin position="8"/>
        <end position="68"/>
    </location>
</feature>
<protein>
    <recommendedName>
        <fullName evidence="2">MRN complex-interacting protein N-terminal domain-containing protein</fullName>
    </recommendedName>
</protein>